<gene>
    <name evidence="3" type="ORF">GWK15_00150</name>
    <name evidence="2" type="ORF">GXW75_15730</name>
</gene>
<accession>A0A9X9WK47</accession>
<evidence type="ECO:0000313" key="3">
    <source>
        <dbReference type="EMBL" id="NKE15341.1"/>
    </source>
</evidence>
<dbReference type="Proteomes" id="UP000746741">
    <property type="component" value="Unassembled WGS sequence"/>
</dbReference>
<dbReference type="Gene3D" id="2.60.120.10">
    <property type="entry name" value="Jelly Rolls"/>
    <property type="match status" value="1"/>
</dbReference>
<dbReference type="PANTHER" id="PTHR36440:SF1">
    <property type="entry name" value="PUTATIVE (AFU_ORTHOLOGUE AFUA_8G07350)-RELATED"/>
    <property type="match status" value="1"/>
</dbReference>
<dbReference type="EMBL" id="JAAEDK010000036">
    <property type="protein sequence ID" value="MBR0660707.1"/>
    <property type="molecule type" value="Genomic_DNA"/>
</dbReference>
<comment type="caution">
    <text evidence="2">The sequence shown here is derived from an EMBL/GenBank/DDBJ whole genome shotgun (WGS) entry which is preliminary data.</text>
</comment>
<evidence type="ECO:0000313" key="2">
    <source>
        <dbReference type="EMBL" id="MBR0660707.1"/>
    </source>
</evidence>
<protein>
    <submittedName>
        <fullName evidence="2">Cupin domain-containing protein</fullName>
    </submittedName>
</protein>
<feature type="domain" description="Cupin type-2" evidence="1">
    <location>
        <begin position="44"/>
        <end position="109"/>
    </location>
</feature>
<dbReference type="InterPro" id="IPR014710">
    <property type="entry name" value="RmlC-like_jellyroll"/>
</dbReference>
<dbReference type="InterPro" id="IPR013096">
    <property type="entry name" value="Cupin_2"/>
</dbReference>
<name>A0A9X9WK47_9PROT</name>
<reference evidence="2" key="3">
    <citation type="journal article" date="2021" name="Syst. Appl. Microbiol.">
        <title>Roseomonas hellenica sp. nov., isolated from roots of wild-growing Alkanna tinctoria.</title>
        <authorList>
            <person name="Rat A."/>
            <person name="Naranjo H.D."/>
            <person name="Lebbe L."/>
            <person name="Cnockaert M."/>
            <person name="Krigas N."/>
            <person name="Grigoriadou K."/>
            <person name="Maloupa E."/>
            <person name="Willems A."/>
        </authorList>
    </citation>
    <scope>NUCLEOTIDE SEQUENCE</scope>
    <source>
        <strain evidence="2">LMG 31161</strain>
    </source>
</reference>
<keyword evidence="4" id="KW-1185">Reference proteome</keyword>
<reference evidence="2" key="1">
    <citation type="submission" date="2020-01" db="EMBL/GenBank/DDBJ databases">
        <authorList>
            <person name="Rat A."/>
        </authorList>
    </citation>
    <scope>NUCLEOTIDE SEQUENCE</scope>
    <source>
        <strain evidence="2">LMG 31161</strain>
    </source>
</reference>
<dbReference type="InterPro" id="IPR053146">
    <property type="entry name" value="QDO-like"/>
</dbReference>
<dbReference type="InterPro" id="IPR011051">
    <property type="entry name" value="RmlC_Cupin_sf"/>
</dbReference>
<reference evidence="3 4" key="2">
    <citation type="submission" date="2020-02" db="EMBL/GenBank/DDBJ databases">
        <authorList>
            <person name="Sun Q."/>
            <person name="Inoue M."/>
        </authorList>
    </citation>
    <scope>NUCLEOTIDE SEQUENCE [LARGE SCALE GENOMIC DNA]</scope>
    <source>
        <strain evidence="3 4">KCTC 22478</strain>
    </source>
</reference>
<sequence>MLDVVNASIRTVAAEGGEVLNVFGGRMVVKTDPAILGVFLAEHVVPPGYCVPPHIHAEDDEAFYILEGELTLIGDAGEQRIGPGATAELPARSRHGFRNDTGAPVRFLVALRPGLQGIEMFRHFDRAGRLTRGVLAPAEIAAICAEYGVALG</sequence>
<dbReference type="Proteomes" id="UP001138708">
    <property type="component" value="Unassembled WGS sequence"/>
</dbReference>
<evidence type="ECO:0000313" key="4">
    <source>
        <dbReference type="Proteomes" id="UP000746741"/>
    </source>
</evidence>
<proteinExistence type="predicted"/>
<dbReference type="SUPFAM" id="SSF51182">
    <property type="entry name" value="RmlC-like cupins"/>
    <property type="match status" value="1"/>
</dbReference>
<evidence type="ECO:0000313" key="5">
    <source>
        <dbReference type="Proteomes" id="UP001138708"/>
    </source>
</evidence>
<evidence type="ECO:0000259" key="1">
    <source>
        <dbReference type="Pfam" id="PF07883"/>
    </source>
</evidence>
<dbReference type="Pfam" id="PF07883">
    <property type="entry name" value="Cupin_2"/>
    <property type="match status" value="1"/>
</dbReference>
<dbReference type="EMBL" id="JAAVUP010000001">
    <property type="protein sequence ID" value="NKE15341.1"/>
    <property type="molecule type" value="Genomic_DNA"/>
</dbReference>
<dbReference type="RefSeq" id="WP_168037875.1">
    <property type="nucleotide sequence ID" value="NZ_JAAEDK010000036.1"/>
</dbReference>
<dbReference type="AlphaFoldDB" id="A0A9X9WK47"/>
<organism evidence="2 5">
    <name type="scientific">Neoroseomonas oryzicola</name>
    <dbReference type="NCBI Taxonomy" id="535904"/>
    <lineage>
        <taxon>Bacteria</taxon>
        <taxon>Pseudomonadati</taxon>
        <taxon>Pseudomonadota</taxon>
        <taxon>Alphaproteobacteria</taxon>
        <taxon>Acetobacterales</taxon>
        <taxon>Acetobacteraceae</taxon>
        <taxon>Neoroseomonas</taxon>
    </lineage>
</organism>
<dbReference type="PANTHER" id="PTHR36440">
    <property type="entry name" value="PUTATIVE (AFU_ORTHOLOGUE AFUA_8G07350)-RELATED"/>
    <property type="match status" value="1"/>
</dbReference>